<dbReference type="KEGG" id="tsy:THSYN_10745"/>
<dbReference type="PANTHER" id="PTHR35149">
    <property type="entry name" value="SLL5132 PROTEIN"/>
    <property type="match status" value="1"/>
</dbReference>
<accession>A0A2K8U736</accession>
<dbReference type="InterPro" id="IPR004919">
    <property type="entry name" value="GmrSD_N"/>
</dbReference>
<evidence type="ECO:0000313" key="2">
    <source>
        <dbReference type="EMBL" id="AUB81383.1"/>
    </source>
</evidence>
<dbReference type="Proteomes" id="UP000232638">
    <property type="component" value="Chromosome"/>
</dbReference>
<dbReference type="AlphaFoldDB" id="A0A2K8U736"/>
<evidence type="ECO:0000259" key="1">
    <source>
        <dbReference type="Pfam" id="PF03235"/>
    </source>
</evidence>
<feature type="domain" description="GmrSD restriction endonucleases N-terminal" evidence="1">
    <location>
        <begin position="73"/>
        <end position="301"/>
    </location>
</feature>
<dbReference type="Pfam" id="PF03235">
    <property type="entry name" value="GmrSD_N"/>
    <property type="match status" value="1"/>
</dbReference>
<organism evidence="2 3">
    <name type="scientific">Candidatus Thiodictyon syntrophicum</name>
    <dbReference type="NCBI Taxonomy" id="1166950"/>
    <lineage>
        <taxon>Bacteria</taxon>
        <taxon>Pseudomonadati</taxon>
        <taxon>Pseudomonadota</taxon>
        <taxon>Gammaproteobacteria</taxon>
        <taxon>Chromatiales</taxon>
        <taxon>Chromatiaceae</taxon>
        <taxon>Thiodictyon</taxon>
    </lineage>
</organism>
<dbReference type="PANTHER" id="PTHR35149:SF2">
    <property type="entry name" value="DUF262 DOMAIN-CONTAINING PROTEIN"/>
    <property type="match status" value="1"/>
</dbReference>
<protein>
    <recommendedName>
        <fullName evidence="1">GmrSD restriction endonucleases N-terminal domain-containing protein</fullName>
    </recommendedName>
</protein>
<sequence length="733" mass="82568">MSGPRVPAARLHGFDHVDKIKLWSTGYSLAYQVLGYHMVVAVWTAGKRQRGAPTSPLTTEQFKENLTMSFTTVSQLFNQTDIFVIPTFQRPYAWEKPQWDDLLRDLHVATARNMLANRPGTMHYFGAIHTIQVKPRDALLKNYIDANNDDIRDLRNCDFQTNTTSFKVHLVVDGQQRLITLLSLLECALHDPNRYIDLPNGRRIPKVILNPAADHAHWRHALAIDPDAGLIETRSQKRLIEMFRQFRGSPPRQGSDEYRFLIGDGFCLNWVQLPAGTSLSPFLTLNDRGKDLTKLEKVKGFAMEADDNFNYGLAPQLNTSFGTVYRSIDQMGSLLNEDDFLRHISIALWESLGISIHEEPLEALYGRYRDGLSVKASTDGKLVVDILAKGNELVEQHNSLVGRFANALRGTQINKPSFVNKLFTKAPTRDASDDYQMVLGSLGLQAKQLALLLATRARYGVDWHDSLGQMRLSNRVIRNELLNEFSIRSRSLPNDVSWQSEIWSKIDAIPENSDRDVSPLYLAELLRLIVGNAKPGNFTLLWQNIFGCTQEGNGDPQRLVDGVSDYLESYGTRESFIIWQIARNPRLDNQSAQLKHLLRAFESCLPNGLNAHRRAVEFDVEHLFARNYQAISSMSGHGFSGAPEYDQEFVDRSGNKLLLDASLNKAIKDTPCALKILAYGTGCYGSVQVAASAMTQSALQIAKDLQGVQQPQLLRSYVMLRQLRLAAFATNRF</sequence>
<keyword evidence="3" id="KW-1185">Reference proteome</keyword>
<proteinExistence type="predicted"/>
<dbReference type="EMBL" id="CP020370">
    <property type="protein sequence ID" value="AUB81383.1"/>
    <property type="molecule type" value="Genomic_DNA"/>
</dbReference>
<name>A0A2K8U736_9GAMM</name>
<reference evidence="2 3" key="1">
    <citation type="submission" date="2017-03" db="EMBL/GenBank/DDBJ databases">
        <title>Complete genome sequence of Candidatus 'Thiodictyon syntrophicum' sp. nov. strain Cad16T, a photolithoautotroph purple sulfur bacterium isolated from an alpine meromictic lake.</title>
        <authorList>
            <person name="Luedin S.M."/>
            <person name="Pothier J.F."/>
            <person name="Danza F."/>
            <person name="Storelli N."/>
            <person name="Wittwer M."/>
            <person name="Tonolla M."/>
        </authorList>
    </citation>
    <scope>NUCLEOTIDE SEQUENCE [LARGE SCALE GENOMIC DNA]</scope>
    <source>
        <strain evidence="2 3">Cad16T</strain>
    </source>
</reference>
<gene>
    <name evidence="2" type="ORF">THSYN_10745</name>
</gene>
<evidence type="ECO:0000313" key="3">
    <source>
        <dbReference type="Proteomes" id="UP000232638"/>
    </source>
</evidence>